<evidence type="ECO:0000259" key="3">
    <source>
        <dbReference type="Pfam" id="PF13400"/>
    </source>
</evidence>
<keyword evidence="2" id="KW-0472">Membrane</keyword>
<evidence type="ECO:0000256" key="1">
    <source>
        <dbReference type="SAM" id="MobiDB-lite"/>
    </source>
</evidence>
<evidence type="ECO:0000256" key="2">
    <source>
        <dbReference type="SAM" id="Phobius"/>
    </source>
</evidence>
<dbReference type="InterPro" id="IPR028087">
    <property type="entry name" value="Tad_N"/>
</dbReference>
<proteinExistence type="predicted"/>
<dbReference type="Proteomes" id="UP001596302">
    <property type="component" value="Unassembled WGS sequence"/>
</dbReference>
<evidence type="ECO:0000313" key="4">
    <source>
        <dbReference type="EMBL" id="MFC5994541.1"/>
    </source>
</evidence>
<feature type="transmembrane region" description="Helical" evidence="2">
    <location>
        <begin position="12"/>
        <end position="33"/>
    </location>
</feature>
<gene>
    <name evidence="4" type="ORF">ACFQE5_09995</name>
</gene>
<dbReference type="Pfam" id="PF13400">
    <property type="entry name" value="Tad"/>
    <property type="match status" value="1"/>
</dbReference>
<dbReference type="InterPro" id="IPR021202">
    <property type="entry name" value="Rv3654c-like"/>
</dbReference>
<accession>A0ABW1J145</accession>
<name>A0ABW1J145_9PSEU</name>
<keyword evidence="5" id="KW-1185">Reference proteome</keyword>
<dbReference type="EMBL" id="JBHSQW010000023">
    <property type="protein sequence ID" value="MFC5994541.1"/>
    <property type="molecule type" value="Genomic_DNA"/>
</dbReference>
<organism evidence="4 5">
    <name type="scientific">Pseudonocardia hispaniensis</name>
    <dbReference type="NCBI Taxonomy" id="904933"/>
    <lineage>
        <taxon>Bacteria</taxon>
        <taxon>Bacillati</taxon>
        <taxon>Actinomycetota</taxon>
        <taxon>Actinomycetes</taxon>
        <taxon>Pseudonocardiales</taxon>
        <taxon>Pseudonocardiaceae</taxon>
        <taxon>Pseudonocardia</taxon>
    </lineage>
</organism>
<feature type="domain" description="Putative Flp pilus-assembly TadG-like N-terminal" evidence="3">
    <location>
        <begin position="10"/>
        <end position="56"/>
    </location>
</feature>
<evidence type="ECO:0000313" key="5">
    <source>
        <dbReference type="Proteomes" id="UP001596302"/>
    </source>
</evidence>
<sequence>MNPTARGDAGVATVWAALAVVAILGIVLAAIDLGAAVAARHRAEAAADLAALAAAAEAARGQEPACERARRTAELTGGRMRRCALIGWDAQVEVTISRRLRLLGPADAHARARAGPAPIQDRASLDPTGVTTARPGIEAAP</sequence>
<protein>
    <submittedName>
        <fullName evidence="4">Rv3654c family TadE-like protein</fullName>
    </submittedName>
</protein>
<dbReference type="RefSeq" id="WP_379584565.1">
    <property type="nucleotide sequence ID" value="NZ_JBHSQW010000023.1"/>
</dbReference>
<reference evidence="5" key="1">
    <citation type="journal article" date="2019" name="Int. J. Syst. Evol. Microbiol.">
        <title>The Global Catalogue of Microorganisms (GCM) 10K type strain sequencing project: providing services to taxonomists for standard genome sequencing and annotation.</title>
        <authorList>
            <consortium name="The Broad Institute Genomics Platform"/>
            <consortium name="The Broad Institute Genome Sequencing Center for Infectious Disease"/>
            <person name="Wu L."/>
            <person name="Ma J."/>
        </authorList>
    </citation>
    <scope>NUCLEOTIDE SEQUENCE [LARGE SCALE GENOMIC DNA]</scope>
    <source>
        <strain evidence="5">CCM 8391</strain>
    </source>
</reference>
<comment type="caution">
    <text evidence="4">The sequence shown here is derived from an EMBL/GenBank/DDBJ whole genome shotgun (WGS) entry which is preliminary data.</text>
</comment>
<keyword evidence="2" id="KW-1133">Transmembrane helix</keyword>
<dbReference type="NCBIfam" id="TIGR03816">
    <property type="entry name" value="tadE_like_DECH"/>
    <property type="match status" value="1"/>
</dbReference>
<feature type="region of interest" description="Disordered" evidence="1">
    <location>
        <begin position="111"/>
        <end position="141"/>
    </location>
</feature>
<keyword evidence="2" id="KW-0812">Transmembrane</keyword>